<feature type="domain" description="EAL" evidence="4">
    <location>
        <begin position="339"/>
        <end position="593"/>
    </location>
</feature>
<dbReference type="Pfam" id="PF00990">
    <property type="entry name" value="GGDEF"/>
    <property type="match status" value="1"/>
</dbReference>
<dbReference type="InterPro" id="IPR000700">
    <property type="entry name" value="PAS-assoc_C"/>
</dbReference>
<dbReference type="NCBIfam" id="TIGR00229">
    <property type="entry name" value="sensory_box"/>
    <property type="match status" value="1"/>
</dbReference>
<dbReference type="SMART" id="SM00267">
    <property type="entry name" value="GGDEF"/>
    <property type="match status" value="1"/>
</dbReference>
<dbReference type="AlphaFoldDB" id="A0A292YDV8"/>
<dbReference type="InterPro" id="IPR043128">
    <property type="entry name" value="Rev_trsase/Diguanyl_cyclase"/>
</dbReference>
<dbReference type="OrthoDB" id="9762141at2"/>
<dbReference type="Pfam" id="PF00563">
    <property type="entry name" value="EAL"/>
    <property type="match status" value="1"/>
</dbReference>
<dbReference type="InterPro" id="IPR001633">
    <property type="entry name" value="EAL_dom"/>
</dbReference>
<evidence type="ECO:0000256" key="1">
    <source>
        <dbReference type="SAM" id="Coils"/>
    </source>
</evidence>
<dbReference type="CDD" id="cd01949">
    <property type="entry name" value="GGDEF"/>
    <property type="match status" value="1"/>
</dbReference>
<dbReference type="PROSITE" id="PS50887">
    <property type="entry name" value="GGDEF"/>
    <property type="match status" value="1"/>
</dbReference>
<comment type="caution">
    <text evidence="6">The sequence shown here is derived from an EMBL/GenBank/DDBJ whole genome shotgun (WGS) entry which is preliminary data.</text>
</comment>
<feature type="domain" description="PAS" evidence="2">
    <location>
        <begin position="40"/>
        <end position="86"/>
    </location>
</feature>
<dbReference type="InterPro" id="IPR000014">
    <property type="entry name" value="PAS"/>
</dbReference>
<keyword evidence="7" id="KW-1185">Reference proteome</keyword>
<dbReference type="InterPro" id="IPR035965">
    <property type="entry name" value="PAS-like_dom_sf"/>
</dbReference>
<dbReference type="Proteomes" id="UP000217785">
    <property type="component" value="Unassembled WGS sequence"/>
</dbReference>
<dbReference type="SUPFAM" id="SSF55073">
    <property type="entry name" value="Nucleotide cyclase"/>
    <property type="match status" value="1"/>
</dbReference>
<feature type="domain" description="GGDEF" evidence="5">
    <location>
        <begin position="197"/>
        <end position="330"/>
    </location>
</feature>
<dbReference type="SMART" id="SM00086">
    <property type="entry name" value="PAC"/>
    <property type="match status" value="1"/>
</dbReference>
<dbReference type="SMART" id="SM00091">
    <property type="entry name" value="PAS"/>
    <property type="match status" value="1"/>
</dbReference>
<dbReference type="InterPro" id="IPR029787">
    <property type="entry name" value="Nucleotide_cyclase"/>
</dbReference>
<organism evidence="6 7">
    <name type="scientific">Effusibacillus lacus</name>
    <dbReference type="NCBI Taxonomy" id="1348429"/>
    <lineage>
        <taxon>Bacteria</taxon>
        <taxon>Bacillati</taxon>
        <taxon>Bacillota</taxon>
        <taxon>Bacilli</taxon>
        <taxon>Bacillales</taxon>
        <taxon>Alicyclobacillaceae</taxon>
        <taxon>Effusibacillus</taxon>
    </lineage>
</organism>
<evidence type="ECO:0000259" key="4">
    <source>
        <dbReference type="PROSITE" id="PS50883"/>
    </source>
</evidence>
<evidence type="ECO:0000313" key="6">
    <source>
        <dbReference type="EMBL" id="GAX90652.1"/>
    </source>
</evidence>
<dbReference type="Gene3D" id="3.20.20.450">
    <property type="entry name" value="EAL domain"/>
    <property type="match status" value="1"/>
</dbReference>
<dbReference type="Pfam" id="PF13426">
    <property type="entry name" value="PAS_9"/>
    <property type="match status" value="1"/>
</dbReference>
<dbReference type="InterPro" id="IPR035919">
    <property type="entry name" value="EAL_sf"/>
</dbReference>
<dbReference type="PROSITE" id="PS50883">
    <property type="entry name" value="EAL"/>
    <property type="match status" value="1"/>
</dbReference>
<dbReference type="PANTHER" id="PTHR44757:SF2">
    <property type="entry name" value="BIOFILM ARCHITECTURE MAINTENANCE PROTEIN MBAA"/>
    <property type="match status" value="1"/>
</dbReference>
<evidence type="ECO:0000313" key="7">
    <source>
        <dbReference type="Proteomes" id="UP000217785"/>
    </source>
</evidence>
<dbReference type="Gene3D" id="3.30.70.270">
    <property type="match status" value="1"/>
</dbReference>
<feature type="domain" description="PAC" evidence="3">
    <location>
        <begin position="113"/>
        <end position="165"/>
    </location>
</feature>
<dbReference type="CDD" id="cd00130">
    <property type="entry name" value="PAS"/>
    <property type="match status" value="1"/>
</dbReference>
<evidence type="ECO:0000259" key="3">
    <source>
        <dbReference type="PROSITE" id="PS50113"/>
    </source>
</evidence>
<protein>
    <submittedName>
        <fullName evidence="6">Diguanylate cyclase</fullName>
    </submittedName>
</protein>
<dbReference type="InterPro" id="IPR052155">
    <property type="entry name" value="Biofilm_reg_signaling"/>
</dbReference>
<dbReference type="SMART" id="SM00052">
    <property type="entry name" value="EAL"/>
    <property type="match status" value="1"/>
</dbReference>
<dbReference type="SUPFAM" id="SSF141868">
    <property type="entry name" value="EAL domain-like"/>
    <property type="match status" value="1"/>
</dbReference>
<feature type="coiled-coil region" evidence="1">
    <location>
        <begin position="1"/>
        <end position="39"/>
    </location>
</feature>
<name>A0A292YDV8_9BACL</name>
<evidence type="ECO:0000259" key="5">
    <source>
        <dbReference type="PROSITE" id="PS50887"/>
    </source>
</evidence>
<keyword evidence="1" id="KW-0175">Coiled coil</keyword>
<dbReference type="RefSeq" id="WP_096182377.1">
    <property type="nucleotide sequence ID" value="NZ_BDUF01000060.1"/>
</dbReference>
<proteinExistence type="predicted"/>
<dbReference type="InterPro" id="IPR001610">
    <property type="entry name" value="PAC"/>
</dbReference>
<dbReference type="EMBL" id="BDUF01000060">
    <property type="protein sequence ID" value="GAX90652.1"/>
    <property type="molecule type" value="Genomic_DNA"/>
</dbReference>
<dbReference type="Gene3D" id="3.30.450.20">
    <property type="entry name" value="PAS domain"/>
    <property type="match status" value="1"/>
</dbReference>
<dbReference type="PROSITE" id="PS50113">
    <property type="entry name" value="PAC"/>
    <property type="match status" value="1"/>
</dbReference>
<dbReference type="CDD" id="cd01948">
    <property type="entry name" value="EAL"/>
    <property type="match status" value="1"/>
</dbReference>
<evidence type="ECO:0000259" key="2">
    <source>
        <dbReference type="PROSITE" id="PS50112"/>
    </source>
</evidence>
<dbReference type="InterPro" id="IPR000160">
    <property type="entry name" value="GGDEF_dom"/>
</dbReference>
<dbReference type="SUPFAM" id="SSF55785">
    <property type="entry name" value="PYP-like sensor domain (PAS domain)"/>
    <property type="match status" value="1"/>
</dbReference>
<dbReference type="PANTHER" id="PTHR44757">
    <property type="entry name" value="DIGUANYLATE CYCLASE DGCP"/>
    <property type="match status" value="1"/>
</dbReference>
<dbReference type="FunFam" id="3.30.70.270:FF:000001">
    <property type="entry name" value="Diguanylate cyclase domain protein"/>
    <property type="match status" value="1"/>
</dbReference>
<reference evidence="7" key="1">
    <citation type="submission" date="2017-07" db="EMBL/GenBank/DDBJ databases">
        <title>Draft genome sequence of Effusibacillus lacus strain skLN1.</title>
        <authorList>
            <person name="Watanabe M."/>
            <person name="Kojima H."/>
            <person name="Fukui M."/>
        </authorList>
    </citation>
    <scope>NUCLEOTIDE SEQUENCE [LARGE SCALE GENOMIC DNA]</scope>
    <source>
        <strain evidence="7">skLN1</strain>
    </source>
</reference>
<dbReference type="FunFam" id="3.20.20.450:FF:000001">
    <property type="entry name" value="Cyclic di-GMP phosphodiesterase yahA"/>
    <property type="match status" value="1"/>
</dbReference>
<dbReference type="NCBIfam" id="TIGR00254">
    <property type="entry name" value="GGDEF"/>
    <property type="match status" value="1"/>
</dbReference>
<sequence length="594" mass="66756">MEDQMKSKEQLIAELKQLQKQIEAQREAAEKNRSKQSDEHLRLVADVFESTLEGVMVTDAKGTILLVNPAFSMVTGYSPEEVIGKNPRILNSGKHDAEFYVNMWACIHECGHWRGEIWNRRKNGEIYLQLVTISAIKDESGKTLYYAAVFSDITERKRYEEQIKYHAYHDSLTGLPNRLLFHDRLSQALVHANRNRQMVAVLFLDLDRFKVINDSLGHAVGDLLLKAVAERLTGCLREGDTLSRLGGDEFTVIIPDIAEEKDAAKVARKIINALFPPFVLDGHEFFVNTSIGISLYPVDGTDIETLIKNADAAMYRAKERGGNHYQFYTPDMNAKAVEKLAMETDLHRAVDREELTVCYQPLVGSFDGRIVGAEALIRWQHPELGPVSPAEFIPLAEETGLITQIGEWVLRTACKQMKEWQEANLSLDRVCVNLSVRQLRQDELVATVVSALQETGLAPNCLELEISESITLHNLEQIIDTLHNLQMLGVRISIDDFGAGYSSLMYLKKFPIDTIKIDQSLVQDVVTNSDDAAIVAAVIALAHTLKLEVVAEGVENEAQFEFLSSCQCDIIQGYFFSKPLSAKKFEELLRDNNA</sequence>
<dbReference type="PROSITE" id="PS50112">
    <property type="entry name" value="PAS"/>
    <property type="match status" value="1"/>
</dbReference>
<accession>A0A292YDV8</accession>